<feature type="domain" description="HTH arsR-type" evidence="2">
    <location>
        <begin position="1"/>
        <end position="95"/>
    </location>
</feature>
<name>A0ABY3ZFQ7_9RHOB</name>
<dbReference type="EC" id="1.20.4.4" evidence="3"/>
<dbReference type="InterPro" id="IPR023485">
    <property type="entry name" value="Ptyr_pPase"/>
</dbReference>
<dbReference type="SUPFAM" id="SSF52788">
    <property type="entry name" value="Phosphotyrosine protein phosphatases I"/>
    <property type="match status" value="1"/>
</dbReference>
<dbReference type="InterPro" id="IPR036196">
    <property type="entry name" value="Ptyr_pPase_sf"/>
</dbReference>
<keyword evidence="3" id="KW-0560">Oxidoreductase</keyword>
<reference evidence="4" key="1">
    <citation type="journal article" date="2022" name="Microorganisms">
        <title>Beyond the ABCs#Discovery of Three New Plasmid Types in Rhodobacterales (RepQ, RepY, RepW).</title>
        <authorList>
            <person name="Freese H.M."/>
            <person name="Ringel V."/>
            <person name="Overmann J."/>
            <person name="Petersen J."/>
        </authorList>
    </citation>
    <scope>NUCLEOTIDE SEQUENCE [LARGE SCALE GENOMIC DNA]</scope>
    <source>
        <strain evidence="4">DSM 109990</strain>
    </source>
</reference>
<dbReference type="RefSeq" id="WP_243262031.1">
    <property type="nucleotide sequence ID" value="NZ_CAXAXN010000014.1"/>
</dbReference>
<accession>A0ABY3ZFQ7</accession>
<gene>
    <name evidence="3" type="primary">arsC_1</name>
    <name evidence="3" type="ORF">DSM109990_00271</name>
</gene>
<dbReference type="SMART" id="SM00418">
    <property type="entry name" value="HTH_ARSR"/>
    <property type="match status" value="1"/>
</dbReference>
<dbReference type="PANTHER" id="PTHR43428:SF1">
    <property type="entry name" value="ARSENATE REDUCTASE"/>
    <property type="match status" value="1"/>
</dbReference>
<keyword evidence="4" id="KW-1185">Reference proteome</keyword>
<evidence type="ECO:0000256" key="1">
    <source>
        <dbReference type="ARBA" id="ARBA00022849"/>
    </source>
</evidence>
<dbReference type="CDD" id="cd00090">
    <property type="entry name" value="HTH_ARSR"/>
    <property type="match status" value="1"/>
</dbReference>
<dbReference type="InterPro" id="IPR001845">
    <property type="entry name" value="HTH_ArsR_DNA-bd_dom"/>
</dbReference>
<dbReference type="PRINTS" id="PR00778">
    <property type="entry name" value="HTHARSR"/>
</dbReference>
<protein>
    <submittedName>
        <fullName evidence="3">Arsenate reductase</fullName>
        <ecNumber evidence="3">1.20.4.4</ecNumber>
    </submittedName>
</protein>
<dbReference type="Pfam" id="PF12840">
    <property type="entry name" value="HTH_20"/>
    <property type="match status" value="1"/>
</dbReference>
<dbReference type="Gene3D" id="1.10.10.10">
    <property type="entry name" value="Winged helix-like DNA-binding domain superfamily/Winged helix DNA-binding domain"/>
    <property type="match status" value="1"/>
</dbReference>
<dbReference type="Proteomes" id="UP000831019">
    <property type="component" value="Chromosome"/>
</dbReference>
<dbReference type="Pfam" id="PF01451">
    <property type="entry name" value="LMWPc"/>
    <property type="match status" value="1"/>
</dbReference>
<evidence type="ECO:0000313" key="3">
    <source>
        <dbReference type="EMBL" id="UOA13487.1"/>
    </source>
</evidence>
<dbReference type="Gene3D" id="3.40.50.2300">
    <property type="match status" value="1"/>
</dbReference>
<dbReference type="SMART" id="SM00226">
    <property type="entry name" value="LMWPc"/>
    <property type="match status" value="1"/>
</dbReference>
<proteinExistence type="predicted"/>
<evidence type="ECO:0000313" key="4">
    <source>
        <dbReference type="Proteomes" id="UP000831019"/>
    </source>
</evidence>
<dbReference type="PANTHER" id="PTHR43428">
    <property type="entry name" value="ARSENATE REDUCTASE"/>
    <property type="match status" value="1"/>
</dbReference>
<dbReference type="InterPro" id="IPR011991">
    <property type="entry name" value="ArsR-like_HTH"/>
</dbReference>
<dbReference type="PROSITE" id="PS50987">
    <property type="entry name" value="HTH_ARSR_2"/>
    <property type="match status" value="1"/>
</dbReference>
<organism evidence="3 4">
    <name type="scientific">Sulfitobacter dubius</name>
    <dbReference type="NCBI Taxonomy" id="218673"/>
    <lineage>
        <taxon>Bacteria</taxon>
        <taxon>Pseudomonadati</taxon>
        <taxon>Pseudomonadota</taxon>
        <taxon>Alphaproteobacteria</taxon>
        <taxon>Rhodobacterales</taxon>
        <taxon>Roseobacteraceae</taxon>
        <taxon>Sulfitobacter</taxon>
    </lineage>
</organism>
<dbReference type="SUPFAM" id="SSF46785">
    <property type="entry name" value="Winged helix' DNA-binding domain"/>
    <property type="match status" value="1"/>
</dbReference>
<dbReference type="GO" id="GO:0030612">
    <property type="term" value="F:arsenate reductase (thioredoxin) activity"/>
    <property type="evidence" value="ECO:0007669"/>
    <property type="project" value="UniProtKB-EC"/>
</dbReference>
<dbReference type="EMBL" id="CP085144">
    <property type="protein sequence ID" value="UOA13487.1"/>
    <property type="molecule type" value="Genomic_DNA"/>
</dbReference>
<sequence>MSEKENIAALAALAHPGRMAVFRLLARRTPDTVSAGELNEALSLKPSTLSVYLGILTRAGLIQQTRRGRSLHYSIDLALTGSLIEYLVTDCCRGRPELLTSLISQPRPDEITGSQKIFNVLFVCTGNSTRSIFAEAILKAEGGGKFRAFSAGTRPRATLKPLASEVLRAKGHEISQFYPKSYDAFYEVSAPRMDFVFTVCDRAANEECPPLLGQPVTAHWGMTDPSRTEGTEAERALAFKQCYATMERRLKAFTSLPFSSLSKISLQQELDFIGQTPEKVDVV</sequence>
<evidence type="ECO:0000259" key="2">
    <source>
        <dbReference type="PROSITE" id="PS50987"/>
    </source>
</evidence>
<dbReference type="InterPro" id="IPR036390">
    <property type="entry name" value="WH_DNA-bd_sf"/>
</dbReference>
<dbReference type="InterPro" id="IPR036388">
    <property type="entry name" value="WH-like_DNA-bd_sf"/>
</dbReference>
<dbReference type="CDD" id="cd16345">
    <property type="entry name" value="LMWP_ArsC"/>
    <property type="match status" value="1"/>
</dbReference>
<keyword evidence="1" id="KW-0059">Arsenical resistance</keyword>